<dbReference type="InterPro" id="IPR011990">
    <property type="entry name" value="TPR-like_helical_dom_sf"/>
</dbReference>
<accession>A0A927R5M2</accession>
<evidence type="ECO:0000313" key="2">
    <source>
        <dbReference type="EMBL" id="MBE1603452.1"/>
    </source>
</evidence>
<sequence>MLTGLGAVLEVFDPSVRIGLAIVCGLSLLAGLIAWAGERTSPEQPPGPAPSPEYVPPRQVPPALAHFTGRTEILGELDKVFAANRPKRRGRAAAGTSLVVTLHGPAGVGKSALATRFAHEIADSYPDGQLYVDLRGSAEDRVQPEDVLTGFLLALGVRLTTDPGGLGELQKLWWTWVSGKRLLIYLDNAVDDHQVSALLPSEPGCAVIVTSRQPLYVQTTYDKRLSEFSESQGVALLARLARDDRVADDLEAAESIVRLCGHLPLAIGICGGRLAARGHWTLRELADRLGDERRTRLDELEITDRIDMSVRASLQLSYDEATEMQRRLLRSLGLLALPDVPDWAAGALLGVSELEGADQLDALVDAQLVEYSSADRTPTRRFRLHELVRLYAKERADREDSQERCEAAVARVIDGYRERAESVAAARWPQDWHRKGGGGRTGEPAAMNWLRSERLALLACVDQAAKLQMWSLTWRLGRAFCSLCHSLRIFWSDWREVAEVTHEAAVQLGDQRSIGIALLERAAVVGGLGQLEHARSDAEEALRIFRELRETWWAGRALRTVGKSLRDAGNLDSAQQYLLDAITAFKEAGDDWWHARAQRNLADLRLSQRRYDEALELLEQAQKVFQRDGNRYSNAQTQRVLGEVLAAQAQALRAQGAHAKADSISIRAGLMLERSAEMFRTRGEQWEEARCLRAAGDVGAPGNGLRELAFVRRAKTMLERQGDSWGVARAMIAEGTALTRLDRIDEAVDVLRDAVASFRDLGDRWWQARSLRTLAEALLASDQQTDAQEHAEEALDIYRSLGHQAGVNRAQEVLARTVETSSDQ</sequence>
<dbReference type="SUPFAM" id="SSF52540">
    <property type="entry name" value="P-loop containing nucleoside triphosphate hydrolases"/>
    <property type="match status" value="1"/>
</dbReference>
<dbReference type="EMBL" id="JADBEM010000001">
    <property type="protein sequence ID" value="MBE1603452.1"/>
    <property type="molecule type" value="Genomic_DNA"/>
</dbReference>
<dbReference type="PANTHER" id="PTHR47691">
    <property type="entry name" value="REGULATOR-RELATED"/>
    <property type="match status" value="1"/>
</dbReference>
<dbReference type="InterPro" id="IPR027417">
    <property type="entry name" value="P-loop_NTPase"/>
</dbReference>
<evidence type="ECO:0000313" key="3">
    <source>
        <dbReference type="Proteomes" id="UP000638648"/>
    </source>
</evidence>
<feature type="domain" description="NB-ARC" evidence="1">
    <location>
        <begin position="99"/>
        <end position="213"/>
    </location>
</feature>
<dbReference type="Pfam" id="PF00931">
    <property type="entry name" value="NB-ARC"/>
    <property type="match status" value="1"/>
</dbReference>
<comment type="caution">
    <text evidence="2">The sequence shown here is derived from an EMBL/GenBank/DDBJ whole genome shotgun (WGS) entry which is preliminary data.</text>
</comment>
<dbReference type="GO" id="GO:0043531">
    <property type="term" value="F:ADP binding"/>
    <property type="evidence" value="ECO:0007669"/>
    <property type="project" value="InterPro"/>
</dbReference>
<dbReference type="AlphaFoldDB" id="A0A927R5M2"/>
<name>A0A927R5M2_9ACTN</name>
<evidence type="ECO:0000259" key="1">
    <source>
        <dbReference type="Pfam" id="PF00931"/>
    </source>
</evidence>
<dbReference type="SMART" id="SM00028">
    <property type="entry name" value="TPR"/>
    <property type="match status" value="5"/>
</dbReference>
<dbReference type="RefSeq" id="WP_192748271.1">
    <property type="nucleotide sequence ID" value="NZ_BAABJL010000120.1"/>
</dbReference>
<proteinExistence type="predicted"/>
<protein>
    <submittedName>
        <fullName evidence="2">Tetratricopeptide (TPR) repeat protein</fullName>
    </submittedName>
</protein>
<dbReference type="Gene3D" id="1.25.40.10">
    <property type="entry name" value="Tetratricopeptide repeat domain"/>
    <property type="match status" value="2"/>
</dbReference>
<dbReference type="Proteomes" id="UP000638648">
    <property type="component" value="Unassembled WGS sequence"/>
</dbReference>
<dbReference type="PANTHER" id="PTHR47691:SF3">
    <property type="entry name" value="HTH-TYPE TRANSCRIPTIONAL REGULATOR RV0890C-RELATED"/>
    <property type="match status" value="1"/>
</dbReference>
<dbReference type="PRINTS" id="PR00364">
    <property type="entry name" value="DISEASERSIST"/>
</dbReference>
<organism evidence="2 3">
    <name type="scientific">Actinopolymorpha pittospori</name>
    <dbReference type="NCBI Taxonomy" id="648752"/>
    <lineage>
        <taxon>Bacteria</taxon>
        <taxon>Bacillati</taxon>
        <taxon>Actinomycetota</taxon>
        <taxon>Actinomycetes</taxon>
        <taxon>Propionibacteriales</taxon>
        <taxon>Actinopolymorphaceae</taxon>
        <taxon>Actinopolymorpha</taxon>
    </lineage>
</organism>
<keyword evidence="3" id="KW-1185">Reference proteome</keyword>
<gene>
    <name evidence="2" type="ORF">HEB94_000300</name>
</gene>
<dbReference type="InterPro" id="IPR002182">
    <property type="entry name" value="NB-ARC"/>
</dbReference>
<dbReference type="Pfam" id="PF13424">
    <property type="entry name" value="TPR_12"/>
    <property type="match status" value="1"/>
</dbReference>
<reference evidence="2" key="1">
    <citation type="submission" date="2020-10" db="EMBL/GenBank/DDBJ databases">
        <title>Sequencing the genomes of 1000 actinobacteria strains.</title>
        <authorList>
            <person name="Klenk H.-P."/>
        </authorList>
    </citation>
    <scope>NUCLEOTIDE SEQUENCE</scope>
    <source>
        <strain evidence="2">DSM 45354</strain>
    </source>
</reference>
<dbReference type="SUPFAM" id="SSF48452">
    <property type="entry name" value="TPR-like"/>
    <property type="match status" value="2"/>
</dbReference>
<dbReference type="Gene3D" id="3.40.50.300">
    <property type="entry name" value="P-loop containing nucleotide triphosphate hydrolases"/>
    <property type="match status" value="1"/>
</dbReference>
<dbReference type="InterPro" id="IPR019734">
    <property type="entry name" value="TPR_rpt"/>
</dbReference>